<dbReference type="Proteomes" id="UP000692954">
    <property type="component" value="Unassembled WGS sequence"/>
</dbReference>
<name>A0A8S1RJH8_9CILI</name>
<gene>
    <name evidence="1" type="ORF">PSON_ATCC_30995.1.T1730040</name>
</gene>
<comment type="caution">
    <text evidence="1">The sequence shown here is derived from an EMBL/GenBank/DDBJ whole genome shotgun (WGS) entry which is preliminary data.</text>
</comment>
<protein>
    <submittedName>
        <fullName evidence="1">Uncharacterized protein</fullName>
    </submittedName>
</protein>
<dbReference type="AlphaFoldDB" id="A0A8S1RJH8"/>
<dbReference type="EMBL" id="CAJJDN010000173">
    <property type="protein sequence ID" value="CAD8127119.1"/>
    <property type="molecule type" value="Genomic_DNA"/>
</dbReference>
<evidence type="ECO:0000313" key="2">
    <source>
        <dbReference type="Proteomes" id="UP000692954"/>
    </source>
</evidence>
<organism evidence="1 2">
    <name type="scientific">Paramecium sonneborni</name>
    <dbReference type="NCBI Taxonomy" id="65129"/>
    <lineage>
        <taxon>Eukaryota</taxon>
        <taxon>Sar</taxon>
        <taxon>Alveolata</taxon>
        <taxon>Ciliophora</taxon>
        <taxon>Intramacronucleata</taxon>
        <taxon>Oligohymenophorea</taxon>
        <taxon>Peniculida</taxon>
        <taxon>Parameciidae</taxon>
        <taxon>Paramecium</taxon>
    </lineage>
</organism>
<sequence length="110" mass="13738">MICVYRQYHSRNQKEREIEFRKKRYFPQGNRINQREKREKTILKDLLIKQRISHSTFRVKQKRQFNGEWKKQNFSKIITQQKKDGKKYMILLRKSQKDLKLVLKLFFGQF</sequence>
<accession>A0A8S1RJH8</accession>
<reference evidence="1" key="1">
    <citation type="submission" date="2021-01" db="EMBL/GenBank/DDBJ databases">
        <authorList>
            <consortium name="Genoscope - CEA"/>
            <person name="William W."/>
        </authorList>
    </citation>
    <scope>NUCLEOTIDE SEQUENCE</scope>
</reference>
<proteinExistence type="predicted"/>
<evidence type="ECO:0000313" key="1">
    <source>
        <dbReference type="EMBL" id="CAD8127119.1"/>
    </source>
</evidence>
<keyword evidence="2" id="KW-1185">Reference proteome</keyword>